<gene>
    <name evidence="2" type="ORF">KTS37_16940</name>
</gene>
<reference evidence="2" key="1">
    <citation type="submission" date="2021-06" db="EMBL/GenBank/DDBJ databases">
        <title>New haloarchaea isolates fom saline soil.</title>
        <authorList>
            <person name="Duran-Viseras A."/>
            <person name="Sanchez-Porro C.S."/>
            <person name="Ventosa A."/>
        </authorList>
    </citation>
    <scope>NUCLEOTIDE SEQUENCE</scope>
    <source>
        <strain evidence="2">JCM 18369</strain>
    </source>
</reference>
<dbReference type="EMBL" id="JAHQXE010000006">
    <property type="protein sequence ID" value="MBV0903472.1"/>
    <property type="molecule type" value="Genomic_DNA"/>
</dbReference>
<sequence>MSNSDILYAISAGSEPCKLWTDPAGFAVPSCGYWKYVGKSLLHLGKVIAALFGFFTLATAVVML</sequence>
<proteinExistence type="predicted"/>
<evidence type="ECO:0000313" key="3">
    <source>
        <dbReference type="Proteomes" id="UP001166304"/>
    </source>
</evidence>
<keyword evidence="1" id="KW-0472">Membrane</keyword>
<dbReference type="RefSeq" id="WP_217284968.1">
    <property type="nucleotide sequence ID" value="NZ_JAHQXE010000006.1"/>
</dbReference>
<accession>A0AA41GB11</accession>
<keyword evidence="3" id="KW-1185">Reference proteome</keyword>
<evidence type="ECO:0000313" key="2">
    <source>
        <dbReference type="EMBL" id="MBV0903472.1"/>
    </source>
</evidence>
<feature type="non-terminal residue" evidence="2">
    <location>
        <position position="64"/>
    </location>
</feature>
<dbReference type="AlphaFoldDB" id="A0AA41GB11"/>
<keyword evidence="1" id="KW-0812">Transmembrane</keyword>
<evidence type="ECO:0000256" key="1">
    <source>
        <dbReference type="SAM" id="Phobius"/>
    </source>
</evidence>
<keyword evidence="1" id="KW-1133">Transmembrane helix</keyword>
<comment type="caution">
    <text evidence="2">The sequence shown here is derived from an EMBL/GenBank/DDBJ whole genome shotgun (WGS) entry which is preliminary data.</text>
</comment>
<feature type="transmembrane region" description="Helical" evidence="1">
    <location>
        <begin position="43"/>
        <end position="63"/>
    </location>
</feature>
<organism evidence="2 3">
    <name type="scientific">Haloarcula salina</name>
    <dbReference type="NCBI Taxonomy" id="1429914"/>
    <lineage>
        <taxon>Archaea</taxon>
        <taxon>Methanobacteriati</taxon>
        <taxon>Methanobacteriota</taxon>
        <taxon>Stenosarchaea group</taxon>
        <taxon>Halobacteria</taxon>
        <taxon>Halobacteriales</taxon>
        <taxon>Haloarculaceae</taxon>
        <taxon>Haloarcula</taxon>
    </lineage>
</organism>
<name>A0AA41GB11_9EURY</name>
<dbReference type="Proteomes" id="UP001166304">
    <property type="component" value="Unassembled WGS sequence"/>
</dbReference>
<protein>
    <submittedName>
        <fullName evidence="2">Uncharacterized protein</fullName>
    </submittedName>
</protein>